<dbReference type="GO" id="GO:0003676">
    <property type="term" value="F:nucleic acid binding"/>
    <property type="evidence" value="ECO:0007669"/>
    <property type="project" value="InterPro"/>
</dbReference>
<evidence type="ECO:0000313" key="7">
    <source>
        <dbReference type="Proteomes" id="UP000563426"/>
    </source>
</evidence>
<feature type="region of interest" description="Disordered" evidence="3">
    <location>
        <begin position="1431"/>
        <end position="1481"/>
    </location>
</feature>
<dbReference type="RefSeq" id="WP_171433794.1">
    <property type="nucleotide sequence ID" value="NZ_JABFJV010000031.1"/>
</dbReference>
<comment type="caution">
    <text evidence="6">The sequence shown here is derived from an EMBL/GenBank/DDBJ whole genome shotgun (WGS) entry which is preliminary data.</text>
</comment>
<keyword evidence="6" id="KW-0347">Helicase</keyword>
<keyword evidence="7" id="KW-1185">Reference proteome</keyword>
<keyword evidence="1" id="KW-0547">Nucleotide-binding</keyword>
<feature type="compositionally biased region" description="Basic and acidic residues" evidence="3">
    <location>
        <begin position="1462"/>
        <end position="1476"/>
    </location>
</feature>
<gene>
    <name evidence="6" type="ORF">HMI49_08290</name>
</gene>
<dbReference type="GO" id="GO:0005524">
    <property type="term" value="F:ATP binding"/>
    <property type="evidence" value="ECO:0007669"/>
    <property type="project" value="UniProtKB-KW"/>
</dbReference>
<name>A0A7Y4NQ93_9BACT</name>
<dbReference type="PROSITE" id="PS51194">
    <property type="entry name" value="HELICASE_CTER"/>
    <property type="match status" value="1"/>
</dbReference>
<keyword evidence="6" id="KW-0378">Hydrolase</keyword>
<protein>
    <submittedName>
        <fullName evidence="6">DEAD/DEAH box helicase</fullName>
    </submittedName>
</protein>
<feature type="domain" description="Helicase ATP-binding" evidence="4">
    <location>
        <begin position="95"/>
        <end position="298"/>
    </location>
</feature>
<dbReference type="Pfam" id="PF09369">
    <property type="entry name" value="MZB"/>
    <property type="match status" value="1"/>
</dbReference>
<sequence length="1762" mass="195209">MPLHPIEVVDNVLSEYREHLITEFRARDEGLRNALLAELDKAKFLAQEPFFQTHRPFKAGKRWVELGLAPALAEVMIQRSVSEHAYLHQSDALEHLLQPQPTPLVVTTGTGSGKTECFLLPVIQNALRDASTLAQAPGLTAILVYPMNALANDQEERIREYLKASKNHHVRVAKYDRSTSEAEREAMRNAPPQILLTNYMMLEYLLVRPKDRAALFANHRCRFVVLDEVHSYRGALGANIALLLRRLAAHLQVARQDLHLDAPAGVRFPALVPVGTSATIKSIDEAAAGERTAAELKVLRDAAVSDFFSRLAGVDAKSIRVLGEELRDVTVPPEAAWPAKPVAIRPPKTTDIEAVSEALAVLADAPPGTDLQTAARKAAILWKLGELLARKPLSVSALCEAIRETVPERMDAAPDALAQEVTAALTVGAALPDGTPGALRLRTHRFLRGGWRFHRCIDPVCGKLVALGEGTCACGKPTAPLHLCRSCGAHVLAFAGPANPEHEPLKVAIGPDEERTEWYLYDRDRMDVAGDDGSLNFLDKEMKDRQVLVGSFDPTSLAFKRDDTLRVRAVLAPAASSCLVCGARSGGAGRILSAVSLGTSAAVRVVCEGLVEALGDQNKGRPGHDGKERLLIFADSRQDAAHQARYITYSARYDRMRRRLVRIVEKGPVPLSESIHRLLVQGVEERDNPHTLQYDDAEFLPTAARERARPWEEAPLLDDLSVSATYRATVFNLGLVGVRYEKLGEWVKKRGESLASGLGLSLPALTHLSRCILDEFRLQRALSRPMLQFHPESPSCPPDFREAADWERRIKLPHGYACDEAGKPVAWLDEAETERGVRRLNLSRREGVGGGSPRIWRQFQRLVRVQGGIRASEPADLLAVVAMLMPQFIQPAVLHGFKGQMRLLQLNADAVVLDGVEEHERYRCERCTHRMYYAWVGAPCPNCEGTAERWLDEEAIGQSRYAKRLRKDHLMPLRAAEHTAQITGTARAALEESFKAPPSESKLNVLACSPTLEMGIDVGALDGVLMRNVPPRPDNYAQRGGRAGRRSRVGVVVSYARNTPHDLYFYDRPAEMISGEVPAPPLSLGNRNVLVRHLNAIALGSAEPGLRGRMGEYVTFNAELVKENIEELLAGFEAQKPHAVKMAMNAWGEEILGPAGLFSEQRLREELDRQSGRIRELFERVRLQVATLDKVMEQWRQTGQGDRAAFNASDLKRKILGIPNERQKATDKDADDRSAGHPMRRFAEFGILPGYEFPSEPATLRLLQDQDSEETISVVRRFGLAQYQPEAIAHARGHRWKVVGLDTSSPWNPKSEYPSWEYRLCGRCRHRFGHDEVRCGRCGEVPKTQALPAWEFGGFLAVRHDAPVLEEEERFAMGSLVRCFPQWNGTMVSAWELPTGFRAELRQGESVRWLNESKPPSDEDRRSGMQLHDSARGFPLCPNCGRMLKPEPPEKGKKKGAKKPKKAGEEDSYGHAKTCERLGQPPRPVAITAATDCTTLRLHVALPEEMSPREFSRWGRSLGYALRTGMRQLYLLDGPEIEVELEGPWVEEDEASAWQRAALTFIDPAVGGSGFLERAGSEFHLVAAKALEHLRHEGCETACYRCLKSYQNQRHHADLNWPSIVPDLESMVVTPPVAAAVQQFDPTPWLAAYAAGVGSPLELEFLRAFEKAGLDVEKQVPVSASPGEPPISTADFVLTGTRVAVYVDSASFHVGERLRRDHFIRSRLAKGSNAWCVVAVRAGDLKEIDAVITRLRSLKAANRAAS</sequence>
<dbReference type="InterPro" id="IPR014001">
    <property type="entry name" value="Helicase_ATP-bd"/>
</dbReference>
<accession>A0A7Y4NQ93</accession>
<dbReference type="InterPro" id="IPR011545">
    <property type="entry name" value="DEAD/DEAH_box_helicase_dom"/>
</dbReference>
<dbReference type="InterPro" id="IPR027417">
    <property type="entry name" value="P-loop_NTPase"/>
</dbReference>
<evidence type="ECO:0000256" key="3">
    <source>
        <dbReference type="SAM" id="MobiDB-lite"/>
    </source>
</evidence>
<evidence type="ECO:0000256" key="2">
    <source>
        <dbReference type="ARBA" id="ARBA00022840"/>
    </source>
</evidence>
<evidence type="ECO:0000313" key="6">
    <source>
        <dbReference type="EMBL" id="NOK33189.1"/>
    </source>
</evidence>
<evidence type="ECO:0000256" key="1">
    <source>
        <dbReference type="ARBA" id="ARBA00022741"/>
    </source>
</evidence>
<dbReference type="GO" id="GO:0006289">
    <property type="term" value="P:nucleotide-excision repair"/>
    <property type="evidence" value="ECO:0007669"/>
    <property type="project" value="TreeGrafter"/>
</dbReference>
<dbReference type="SMART" id="SM00487">
    <property type="entry name" value="DEXDc"/>
    <property type="match status" value="1"/>
</dbReference>
<proteinExistence type="predicted"/>
<reference evidence="6 7" key="1">
    <citation type="submission" date="2020-05" db="EMBL/GenBank/DDBJ databases">
        <authorList>
            <person name="Whitworth D."/>
        </authorList>
    </citation>
    <scope>NUCLEOTIDE SEQUENCE [LARGE SCALE GENOMIC DNA]</scope>
    <source>
        <strain evidence="6 7">AB043B</strain>
    </source>
</reference>
<dbReference type="Proteomes" id="UP000563426">
    <property type="component" value="Unassembled WGS sequence"/>
</dbReference>
<dbReference type="InterPro" id="IPR001650">
    <property type="entry name" value="Helicase_C-like"/>
</dbReference>
<organism evidence="6 7">
    <name type="scientific">Corallococcus exercitus</name>
    <dbReference type="NCBI Taxonomy" id="2316736"/>
    <lineage>
        <taxon>Bacteria</taxon>
        <taxon>Pseudomonadati</taxon>
        <taxon>Myxococcota</taxon>
        <taxon>Myxococcia</taxon>
        <taxon>Myxococcales</taxon>
        <taxon>Cystobacterineae</taxon>
        <taxon>Myxococcaceae</taxon>
        <taxon>Corallococcus</taxon>
    </lineage>
</organism>
<evidence type="ECO:0000259" key="4">
    <source>
        <dbReference type="PROSITE" id="PS51192"/>
    </source>
</evidence>
<evidence type="ECO:0000259" key="5">
    <source>
        <dbReference type="PROSITE" id="PS51194"/>
    </source>
</evidence>
<dbReference type="PANTHER" id="PTHR47957">
    <property type="entry name" value="ATP-DEPENDENT HELICASE HRQ1"/>
    <property type="match status" value="1"/>
</dbReference>
<dbReference type="SUPFAM" id="SSF52540">
    <property type="entry name" value="P-loop containing nucleoside triphosphate hydrolases"/>
    <property type="match status" value="2"/>
</dbReference>
<dbReference type="Pfam" id="PF00271">
    <property type="entry name" value="Helicase_C"/>
    <property type="match status" value="1"/>
</dbReference>
<dbReference type="InterPro" id="IPR018973">
    <property type="entry name" value="MZB"/>
</dbReference>
<dbReference type="Pfam" id="PF00270">
    <property type="entry name" value="DEAD"/>
    <property type="match status" value="1"/>
</dbReference>
<dbReference type="GO" id="GO:0043138">
    <property type="term" value="F:3'-5' DNA helicase activity"/>
    <property type="evidence" value="ECO:0007669"/>
    <property type="project" value="TreeGrafter"/>
</dbReference>
<dbReference type="PANTHER" id="PTHR47957:SF3">
    <property type="entry name" value="ATP-DEPENDENT HELICASE HRQ1"/>
    <property type="match status" value="1"/>
</dbReference>
<dbReference type="SMART" id="SM00490">
    <property type="entry name" value="HELICc"/>
    <property type="match status" value="1"/>
</dbReference>
<dbReference type="PROSITE" id="PS51192">
    <property type="entry name" value="HELICASE_ATP_BIND_1"/>
    <property type="match status" value="1"/>
</dbReference>
<dbReference type="EMBL" id="JABFJV010000031">
    <property type="protein sequence ID" value="NOK33189.1"/>
    <property type="molecule type" value="Genomic_DNA"/>
</dbReference>
<feature type="compositionally biased region" description="Basic residues" evidence="3">
    <location>
        <begin position="1452"/>
        <end position="1461"/>
    </location>
</feature>
<dbReference type="GO" id="GO:0036297">
    <property type="term" value="P:interstrand cross-link repair"/>
    <property type="evidence" value="ECO:0007669"/>
    <property type="project" value="TreeGrafter"/>
</dbReference>
<keyword evidence="2" id="KW-0067">ATP-binding</keyword>
<feature type="domain" description="Helicase C-terminal" evidence="5">
    <location>
        <begin position="907"/>
        <end position="1090"/>
    </location>
</feature>
<dbReference type="Gene3D" id="3.40.50.300">
    <property type="entry name" value="P-loop containing nucleotide triphosphate hydrolases"/>
    <property type="match status" value="2"/>
</dbReference>